<reference evidence="1 2" key="1">
    <citation type="submission" date="2018-09" db="EMBL/GenBank/DDBJ databases">
        <authorList>
            <person name="Kukan E.N."/>
            <person name="Stoner T.H."/>
            <person name="Garlena R.A."/>
            <person name="Russell D.A."/>
            <person name="Pope W.H."/>
            <person name="Jacobs-Sera D."/>
            <person name="Hatfull G.F."/>
        </authorList>
    </citation>
    <scope>NUCLEOTIDE SEQUENCE [LARGE SCALE GENOMIC DNA]</scope>
</reference>
<gene>
    <name evidence="1" type="primary">23</name>
    <name evidence="1" type="ORF">PBI_ARMSTRONG_23</name>
</gene>
<dbReference type="Proteomes" id="UP000281790">
    <property type="component" value="Segment"/>
</dbReference>
<dbReference type="EMBL" id="MH834596">
    <property type="protein sequence ID" value="AYN56909.1"/>
    <property type="molecule type" value="Genomic_DNA"/>
</dbReference>
<organism evidence="1 2">
    <name type="scientific">Microbacterium phage Armstrong</name>
    <dbReference type="NCBI Taxonomy" id="2419971"/>
    <lineage>
        <taxon>Viruses</taxon>
        <taxon>Duplodnaviria</taxon>
        <taxon>Heunggongvirae</taxon>
        <taxon>Uroviricota</taxon>
        <taxon>Caudoviricetes</taxon>
        <taxon>Armstrongvirus</taxon>
        <taxon>Armstrongvirus armstrong</taxon>
    </lineage>
</organism>
<accession>A0A3G2KD49</accession>
<dbReference type="GeneID" id="55006374"/>
<evidence type="ECO:0000313" key="1">
    <source>
        <dbReference type="EMBL" id="AYN56909.1"/>
    </source>
</evidence>
<keyword evidence="2" id="KW-1185">Reference proteome</keyword>
<evidence type="ECO:0000313" key="2">
    <source>
        <dbReference type="Proteomes" id="UP000281790"/>
    </source>
</evidence>
<name>A0A3G2KD49_9CAUD</name>
<dbReference type="KEGG" id="vg:55006374"/>
<sequence length="217" mass="24694">MTTDTRIPCPTIEETLHHLVELALESPDHRSEQAYLDELGYPEDLVGHALSRMDAPINIAAAGHFDHHVIAKAKAGIPGTPRRKGRFPLLWNRLFTSVDLDGTPTPYDHRFTMFWGMRDSVVVAEDYLVYALLDHIVSPQGRGRHDDLAWRDSLVRGIKSFRRFMNSEHSGFLVQVSQYDSKTQTILPPSLRHEELRQNVDLLTSKALEDLTNKKDS</sequence>
<dbReference type="RefSeq" id="YP_009815157.1">
    <property type="nucleotide sequence ID" value="NC_048090.1"/>
</dbReference>
<proteinExistence type="predicted"/>
<protein>
    <submittedName>
        <fullName evidence="1">Uncharacterized protein</fullName>
    </submittedName>
</protein>